<reference evidence="3 4" key="1">
    <citation type="submission" date="2019-03" db="EMBL/GenBank/DDBJ databases">
        <title>Genomics of glacier-inhabiting Cryobacterium strains.</title>
        <authorList>
            <person name="Liu Q."/>
            <person name="Xin Y.-H."/>
        </authorList>
    </citation>
    <scope>NUCLEOTIDE SEQUENCE [LARGE SCALE GENOMIC DNA]</scope>
    <source>
        <strain evidence="3 4">Hh8</strain>
    </source>
</reference>
<comment type="caution">
    <text evidence="3">The sequence shown here is derived from an EMBL/GenBank/DDBJ whole genome shotgun (WGS) entry which is preliminary data.</text>
</comment>
<dbReference type="Pfam" id="PF13196">
    <property type="entry name" value="DUF4012"/>
    <property type="match status" value="1"/>
</dbReference>
<organism evidence="3 4">
    <name type="scientific">Cryobacterium flavum</name>
    <dbReference type="NCBI Taxonomy" id="1424659"/>
    <lineage>
        <taxon>Bacteria</taxon>
        <taxon>Bacillati</taxon>
        <taxon>Actinomycetota</taxon>
        <taxon>Actinomycetes</taxon>
        <taxon>Micrococcales</taxon>
        <taxon>Microbacteriaceae</taxon>
        <taxon>Cryobacterium</taxon>
    </lineage>
</organism>
<keyword evidence="2" id="KW-0812">Transmembrane</keyword>
<evidence type="ECO:0000256" key="1">
    <source>
        <dbReference type="SAM" id="MobiDB-lite"/>
    </source>
</evidence>
<accession>A0ABY2I4X4</accession>
<keyword evidence="2" id="KW-0472">Membrane</keyword>
<keyword evidence="4" id="KW-1185">Reference proteome</keyword>
<gene>
    <name evidence="3" type="ORF">E3O21_09675</name>
</gene>
<evidence type="ECO:0000256" key="2">
    <source>
        <dbReference type="SAM" id="Phobius"/>
    </source>
</evidence>
<proteinExistence type="predicted"/>
<feature type="region of interest" description="Disordered" evidence="1">
    <location>
        <begin position="1"/>
        <end position="40"/>
    </location>
</feature>
<evidence type="ECO:0000313" key="4">
    <source>
        <dbReference type="Proteomes" id="UP000298252"/>
    </source>
</evidence>
<keyword evidence="2" id="KW-1133">Transmembrane helix</keyword>
<protein>
    <submittedName>
        <fullName evidence="3">DUF4012 domain-containing protein</fullName>
    </submittedName>
</protein>
<feature type="transmembrane region" description="Helical" evidence="2">
    <location>
        <begin position="69"/>
        <end position="89"/>
    </location>
</feature>
<dbReference type="InterPro" id="IPR025101">
    <property type="entry name" value="DUF4012"/>
</dbReference>
<name>A0ABY2I4X4_9MICO</name>
<feature type="region of interest" description="Disordered" evidence="1">
    <location>
        <begin position="46"/>
        <end position="65"/>
    </location>
</feature>
<feature type="compositionally biased region" description="Low complexity" evidence="1">
    <location>
        <begin position="1"/>
        <end position="17"/>
    </location>
</feature>
<feature type="compositionally biased region" description="Basic residues" evidence="1">
    <location>
        <begin position="56"/>
        <end position="65"/>
    </location>
</feature>
<dbReference type="EMBL" id="SOFD01000025">
    <property type="protein sequence ID" value="TFB77154.1"/>
    <property type="molecule type" value="Genomic_DNA"/>
</dbReference>
<sequence>MPTGTATTGMAMVTATPRYRPSCRHPPRSEPAARASSRDRPAFCLNRAMSSPRSAHAARPKRSRTRTTVGPVVLGLLVVFIAATAWVGIRGLQAKDALEAAVPLAMSLKDQVVAGNGAAAALSAAELAEFADTARSRTSDPVWRAYELLPFLGPNLVAVREVAAVVDDVARNAVMPLAALAGTLDLNAFKPVDGKIALQPLIDSQPQVAAANTALTRAAANVDRIDTGNVLEVVRSSVTQLQTVTVDTAVTLDGMQRAVTLVPAMLGADAPRDYILLFQNPAELRSTGGIPGALALLHTDQGSIELTQQASSGSFAQPDEPVLPLGDEIRSIYGDITGQFIQNVTMTPDFAQSGALTREMWRLAFGVETNGVLSVDPVALSYLLDATGPITLATGDELTADNAVQLLLSDVYARYEVPAQQDAFFAAAAGAVFDAVKSGRADPTKLLTALVRAGAENRVLVWNADEGEQAVLAGTTLAGARPVSDSTTNRFGLYLNDATGAKMDLYLDVHTAIGQQTCRADQRPQYAVEVTLTNTAPADAATSLPAYVTGGGSFGVPLGNIKTMVSGYGTPEVQNLGVTRDGATVPYHPATDATFPVSTVGVELAPGESTVLRFNWLGARPFSGALELRSTPLIALHEATQLDFSCQGSSQ</sequence>
<dbReference type="Proteomes" id="UP000298252">
    <property type="component" value="Unassembled WGS sequence"/>
</dbReference>
<evidence type="ECO:0000313" key="3">
    <source>
        <dbReference type="EMBL" id="TFB77154.1"/>
    </source>
</evidence>